<name>A0A8K0GSG6_9ROSA</name>
<reference evidence="2" key="1">
    <citation type="submission" date="2020-03" db="EMBL/GenBank/DDBJ databases">
        <title>A high-quality chromosome-level genome assembly of a woody plant with both climbing and erect habits, Rhamnella rubrinervis.</title>
        <authorList>
            <person name="Lu Z."/>
            <person name="Yang Y."/>
            <person name="Zhu X."/>
            <person name="Sun Y."/>
        </authorList>
    </citation>
    <scope>NUCLEOTIDE SEQUENCE</scope>
    <source>
        <strain evidence="2">BYM</strain>
        <tissue evidence="2">Leaf</tissue>
    </source>
</reference>
<organism evidence="2 3">
    <name type="scientific">Rhamnella rubrinervis</name>
    <dbReference type="NCBI Taxonomy" id="2594499"/>
    <lineage>
        <taxon>Eukaryota</taxon>
        <taxon>Viridiplantae</taxon>
        <taxon>Streptophyta</taxon>
        <taxon>Embryophyta</taxon>
        <taxon>Tracheophyta</taxon>
        <taxon>Spermatophyta</taxon>
        <taxon>Magnoliopsida</taxon>
        <taxon>eudicotyledons</taxon>
        <taxon>Gunneridae</taxon>
        <taxon>Pentapetalae</taxon>
        <taxon>rosids</taxon>
        <taxon>fabids</taxon>
        <taxon>Rosales</taxon>
        <taxon>Rhamnaceae</taxon>
        <taxon>rhamnoid group</taxon>
        <taxon>Rhamneae</taxon>
        <taxon>Rhamnella</taxon>
    </lineage>
</organism>
<accession>A0A8K0GSG6</accession>
<dbReference type="AlphaFoldDB" id="A0A8K0GSG6"/>
<dbReference type="OrthoDB" id="8194427at2759"/>
<feature type="transmembrane region" description="Helical" evidence="1">
    <location>
        <begin position="52"/>
        <end position="74"/>
    </location>
</feature>
<keyword evidence="1" id="KW-0812">Transmembrane</keyword>
<comment type="caution">
    <text evidence="2">The sequence shown here is derived from an EMBL/GenBank/DDBJ whole genome shotgun (WGS) entry which is preliminary data.</text>
</comment>
<proteinExistence type="predicted"/>
<keyword evidence="1" id="KW-0472">Membrane</keyword>
<keyword evidence="1" id="KW-1133">Transmembrane helix</keyword>
<gene>
    <name evidence="2" type="ORF">FNV43_RR23727</name>
</gene>
<evidence type="ECO:0000313" key="2">
    <source>
        <dbReference type="EMBL" id="KAF3432625.1"/>
    </source>
</evidence>
<protein>
    <submittedName>
        <fullName evidence="2">Uncharacterized protein</fullName>
    </submittedName>
</protein>
<dbReference type="EMBL" id="VOIH02000011">
    <property type="protein sequence ID" value="KAF3432625.1"/>
    <property type="molecule type" value="Genomic_DNA"/>
</dbReference>
<evidence type="ECO:0000256" key="1">
    <source>
        <dbReference type="SAM" id="Phobius"/>
    </source>
</evidence>
<evidence type="ECO:0000313" key="3">
    <source>
        <dbReference type="Proteomes" id="UP000796880"/>
    </source>
</evidence>
<dbReference type="Proteomes" id="UP000796880">
    <property type="component" value="Unassembled WGS sequence"/>
</dbReference>
<sequence length="803" mass="91787">MVRSLFARTNLIPLWSPPLPAGNTSLRVCPPRSCPIHQIRAWSHHFALVRTLFQLGPIMFSLGLTLFRLGPIMFRLGPTIFWLGPTSFQLGPTSFQLGPVMFWFSPTMFWLGSTSFRLGPPMFRLGPITFTTRSNHVPTWFDHAQLGPPYLLFGPHHIRLPWFWPSLACPTHVPLGPITFSVCLIRPPLGLVRTCSNLESAWFDYISAWSNLLPAWSDYFLAWSKAWANLLPTWSDLVPAWSNLVLAWSDSFWLDPTSFWLGPTSFRPLVQFARLVRSRFGYVQARPNSSLFCLIDLITALSDHILSWFDHVSAGSDQVPAWSNLLPAWTNHILARFDILLVRPRSSLVLLHSGFSRPRFGLIDSSPRSVRLLLISRKLLQGRRKLLEGRKKFLAGRRKLLASRKKLLLGLRKLPVAHCWYYWDGRRKLLDGRMKLLERIVGRYWRGRGVAGLQPELLACRRGRSCWSGSSKVVGWPKKVVKAHREVVVCGRWMLLEDCKVVGINCREIKAIVRHKKLLEGRGKRCVKFIKYWKACQRLSVWKAVGSCYKAVVSCWMALGNCRKALRSYWRAAGSCWRAEKLLDGRIKMLEGRLKMLEGRRRLLLAIEVIGENRSVVMCRREVVEPEVERGQKMLRSEEVVERRKSCWRVREAIGCMRKLLEQGQEVVVALKLFSGRKGCQRTGKLLEWSEGNEDVEATSKMLEVRKLLVVVGSHGDGLRRCWEAWRVASAVESCWGRSMLGRPLEDVGRLPKSRGGLKSLEAEKDVQALGRLRSSRMPAQVSSCLVACKELLVAEEVVEWSR</sequence>
<keyword evidence="3" id="KW-1185">Reference proteome</keyword>